<proteinExistence type="predicted"/>
<dbReference type="InterPro" id="IPR014710">
    <property type="entry name" value="RmlC-like_jellyroll"/>
</dbReference>
<comment type="caution">
    <text evidence="1">The sequence shown here is derived from an EMBL/GenBank/DDBJ whole genome shotgun (WGS) entry which is preliminary data.</text>
</comment>
<sequence length="106" mass="12307">MIEKIYKFSDSREKTVEKIVNDDNLHLNHMIFPKGEGLPQHNANSNVYMIVIRGELSLQLDDQEEQKHDKGSIINIPYKTLMNVNNKNDELLEIFVIKAPNPSDMR</sequence>
<dbReference type="CDD" id="cd20290">
    <property type="entry name" value="cupin_Mj0764-like"/>
    <property type="match status" value="1"/>
</dbReference>
<gene>
    <name evidence="1" type="ORF">GOQ27_03275</name>
</gene>
<dbReference type="SUPFAM" id="SSF51182">
    <property type="entry name" value="RmlC-like cupins"/>
    <property type="match status" value="1"/>
</dbReference>
<reference evidence="1" key="1">
    <citation type="submission" date="2019-12" db="EMBL/GenBank/DDBJ databases">
        <title>Clostridiaceae gen. nov. sp. nov., isolated from sediment in Xinjiang, China.</title>
        <authorList>
            <person name="Zhang R."/>
        </authorList>
    </citation>
    <scope>NUCLEOTIDE SEQUENCE</scope>
    <source>
        <strain evidence="1">D2Q-11</strain>
    </source>
</reference>
<name>A0A942UW22_9FIRM</name>
<dbReference type="EMBL" id="WSFT01000016">
    <property type="protein sequence ID" value="MBS4537466.1"/>
    <property type="molecule type" value="Genomic_DNA"/>
</dbReference>
<evidence type="ECO:0000313" key="1">
    <source>
        <dbReference type="EMBL" id="MBS4537466.1"/>
    </source>
</evidence>
<dbReference type="Gene3D" id="2.60.120.10">
    <property type="entry name" value="Jelly Rolls"/>
    <property type="match status" value="1"/>
</dbReference>
<dbReference type="Proteomes" id="UP000724672">
    <property type="component" value="Unassembled WGS sequence"/>
</dbReference>
<protein>
    <submittedName>
        <fullName evidence="1">Cupin domain-containing protein</fullName>
    </submittedName>
</protein>
<accession>A0A942UW22</accession>
<dbReference type="InterPro" id="IPR011051">
    <property type="entry name" value="RmlC_Cupin_sf"/>
</dbReference>
<dbReference type="AlphaFoldDB" id="A0A942UW22"/>
<keyword evidence="2" id="KW-1185">Reference proteome</keyword>
<organism evidence="1 2">
    <name type="scientific">Anaeromonas frigoriresistens</name>
    <dbReference type="NCBI Taxonomy" id="2683708"/>
    <lineage>
        <taxon>Bacteria</taxon>
        <taxon>Bacillati</taxon>
        <taxon>Bacillota</taxon>
        <taxon>Tissierellia</taxon>
        <taxon>Tissierellales</taxon>
        <taxon>Thermohalobacteraceae</taxon>
        <taxon>Anaeromonas</taxon>
    </lineage>
</organism>
<evidence type="ECO:0000313" key="2">
    <source>
        <dbReference type="Proteomes" id="UP000724672"/>
    </source>
</evidence>
<dbReference type="RefSeq" id="WP_203365392.1">
    <property type="nucleotide sequence ID" value="NZ_WSFT01000016.1"/>
</dbReference>